<keyword evidence="4" id="KW-0479">Metal-binding</keyword>
<feature type="compositionally biased region" description="Low complexity" evidence="8">
    <location>
        <begin position="318"/>
        <end position="333"/>
    </location>
</feature>
<evidence type="ECO:0000256" key="3">
    <source>
        <dbReference type="ARBA" id="ARBA00022617"/>
    </source>
</evidence>
<gene>
    <name evidence="10" type="ORF">EPA93_06675</name>
</gene>
<accession>A0A4P6JKM2</accession>
<evidence type="ECO:0000256" key="6">
    <source>
        <dbReference type="ARBA" id="ARBA00023004"/>
    </source>
</evidence>
<dbReference type="Proteomes" id="UP000290365">
    <property type="component" value="Chromosome"/>
</dbReference>
<dbReference type="PANTHER" id="PTHR30521">
    <property type="entry name" value="DEFERROCHELATASE/PEROXIDASE"/>
    <property type="match status" value="1"/>
</dbReference>
<feature type="region of interest" description="Disordered" evidence="8">
    <location>
        <begin position="266"/>
        <end position="294"/>
    </location>
</feature>
<evidence type="ECO:0000313" key="10">
    <source>
        <dbReference type="EMBL" id="QBD75705.1"/>
    </source>
</evidence>
<comment type="cofactor">
    <cofactor evidence="1">
        <name>heme b</name>
        <dbReference type="ChEBI" id="CHEBI:60344"/>
    </cofactor>
</comment>
<evidence type="ECO:0000256" key="8">
    <source>
        <dbReference type="SAM" id="MobiDB-lite"/>
    </source>
</evidence>
<dbReference type="GO" id="GO:0005829">
    <property type="term" value="C:cytosol"/>
    <property type="evidence" value="ECO:0007669"/>
    <property type="project" value="TreeGrafter"/>
</dbReference>
<proteinExistence type="inferred from homology"/>
<dbReference type="AlphaFoldDB" id="A0A4P6JKM2"/>
<dbReference type="SUPFAM" id="SSF54909">
    <property type="entry name" value="Dimeric alpha+beta barrel"/>
    <property type="match status" value="1"/>
</dbReference>
<dbReference type="InterPro" id="IPR006314">
    <property type="entry name" value="Dyp_peroxidase"/>
</dbReference>
<dbReference type="OrthoDB" id="9781066at2"/>
<dbReference type="GO" id="GO:0004601">
    <property type="term" value="F:peroxidase activity"/>
    <property type="evidence" value="ECO:0007669"/>
    <property type="project" value="UniProtKB-KW"/>
</dbReference>
<keyword evidence="11" id="KW-1185">Reference proteome</keyword>
<evidence type="ECO:0000256" key="7">
    <source>
        <dbReference type="ARBA" id="ARBA00025737"/>
    </source>
</evidence>
<keyword evidence="3" id="KW-0349">Heme</keyword>
<feature type="domain" description="DyP dimeric alpha+beta barrel" evidence="9">
    <location>
        <begin position="60"/>
        <end position="216"/>
    </location>
</feature>
<feature type="compositionally biased region" description="Polar residues" evidence="8">
    <location>
        <begin position="9"/>
        <end position="21"/>
    </location>
</feature>
<sequence>MVYTGKKPPSTTEAVTPSTREVPSLGAYSRGYVSEQAESQRVFNPFPDVSDKEPLIEVSEIQGNIVPGFLKDHVMLLFLKIDDVRNCKNWLKGLVPFISTAEEVLAFNRLFKQLRSRRGRETLAIKATWINIALTYDAIRQLTDLSSADFSDQAFKEGMVKRAAVLGDPTSPSKKNMEGNPDNWVISDRDADIVVMVQSDDVDDLNAQVEKIETSIFSRTRGTDGTSRSSGVRIVFMQRGQDLPRPFSGHEQFKFLDGVSQPGIRGYVKSTDGTDVLTPRQNPDNPNQGKPGQDLLWPGEFMFGYVYQDPKNTQDQKSSPSTSTSVPDPSNPTQMVEIHKGELAEAGPAWARNGSYMVFRRLRQDVGRFHTFLNAEARALNQSNPTFPPDPRFLGTKFVGRWPTGAPIMRATQTDNSELGRSDCANNDFEFMHPVNPCPDTPNSVTGCSNGALFPEPQADPSGMTCPFAAHIRKVYPRDDITPEGGGNSEASERHTQTHRLLRRGIPYGPVSPSSLEAPVIDGVDRGLLFVSYQSSIVGQFEFVSRFWIDNPDFPFNQAGFDFLIGQSNKPNDPTNNGNIISGRLPITDPNGPTIRWNQDWTITTGGGFYFCPSIQALREVLTV</sequence>
<dbReference type="KEGG" id="kbs:EPA93_06675"/>
<dbReference type="GO" id="GO:0020037">
    <property type="term" value="F:heme binding"/>
    <property type="evidence" value="ECO:0007669"/>
    <property type="project" value="InterPro"/>
</dbReference>
<dbReference type="RefSeq" id="WP_129886302.1">
    <property type="nucleotide sequence ID" value="NZ_CP035758.1"/>
</dbReference>
<dbReference type="Pfam" id="PF21105">
    <property type="entry name" value="DyP_N"/>
    <property type="match status" value="1"/>
</dbReference>
<evidence type="ECO:0000313" key="11">
    <source>
        <dbReference type="Proteomes" id="UP000290365"/>
    </source>
</evidence>
<dbReference type="PROSITE" id="PS51404">
    <property type="entry name" value="DYP_PEROXIDASE"/>
    <property type="match status" value="1"/>
</dbReference>
<feature type="compositionally biased region" description="Polar residues" evidence="8">
    <location>
        <begin position="279"/>
        <end position="290"/>
    </location>
</feature>
<organism evidence="10 11">
    <name type="scientific">Ktedonosporobacter rubrisoli</name>
    <dbReference type="NCBI Taxonomy" id="2509675"/>
    <lineage>
        <taxon>Bacteria</taxon>
        <taxon>Bacillati</taxon>
        <taxon>Chloroflexota</taxon>
        <taxon>Ktedonobacteria</taxon>
        <taxon>Ktedonobacterales</taxon>
        <taxon>Ktedonosporobacteraceae</taxon>
        <taxon>Ktedonosporobacter</taxon>
    </lineage>
</organism>
<reference evidence="10 11" key="1">
    <citation type="submission" date="2019-01" db="EMBL/GenBank/DDBJ databases">
        <title>Ktedonosporobacter rubrisoli SCAWS-G2.</title>
        <authorList>
            <person name="Huang Y."/>
            <person name="Yan B."/>
        </authorList>
    </citation>
    <scope>NUCLEOTIDE SEQUENCE [LARGE SCALE GENOMIC DNA]</scope>
    <source>
        <strain evidence="10 11">SCAWS-G2</strain>
    </source>
</reference>
<dbReference type="InterPro" id="IPR011008">
    <property type="entry name" value="Dimeric_a/b-barrel"/>
</dbReference>
<name>A0A4P6JKM2_KTERU</name>
<dbReference type="InterPro" id="IPR049509">
    <property type="entry name" value="DyP_N"/>
</dbReference>
<keyword evidence="5" id="KW-0560">Oxidoreductase</keyword>
<keyword evidence="6" id="KW-0408">Iron</keyword>
<feature type="region of interest" description="Disordered" evidence="8">
    <location>
        <begin position="478"/>
        <end position="499"/>
    </location>
</feature>
<dbReference type="GO" id="GO:0046872">
    <property type="term" value="F:metal ion binding"/>
    <property type="evidence" value="ECO:0007669"/>
    <property type="project" value="UniProtKB-KW"/>
</dbReference>
<feature type="region of interest" description="Disordered" evidence="8">
    <location>
        <begin position="310"/>
        <end position="334"/>
    </location>
</feature>
<feature type="region of interest" description="Disordered" evidence="8">
    <location>
        <begin position="1"/>
        <end position="22"/>
    </location>
</feature>
<evidence type="ECO:0000256" key="1">
    <source>
        <dbReference type="ARBA" id="ARBA00001970"/>
    </source>
</evidence>
<dbReference type="EMBL" id="CP035758">
    <property type="protein sequence ID" value="QBD75705.1"/>
    <property type="molecule type" value="Genomic_DNA"/>
</dbReference>
<comment type="similarity">
    <text evidence="7">Belongs to the DyP-type peroxidase family.</text>
</comment>
<evidence type="ECO:0000256" key="2">
    <source>
        <dbReference type="ARBA" id="ARBA00022559"/>
    </source>
</evidence>
<evidence type="ECO:0000259" key="9">
    <source>
        <dbReference type="Pfam" id="PF21105"/>
    </source>
</evidence>
<protein>
    <recommendedName>
        <fullName evidence="9">DyP dimeric alpha+beta barrel domain-containing protein</fullName>
    </recommendedName>
</protein>
<dbReference type="PANTHER" id="PTHR30521:SF4">
    <property type="entry name" value="DEFERROCHELATASE"/>
    <property type="match status" value="1"/>
</dbReference>
<evidence type="ECO:0000256" key="5">
    <source>
        <dbReference type="ARBA" id="ARBA00023002"/>
    </source>
</evidence>
<evidence type="ECO:0000256" key="4">
    <source>
        <dbReference type="ARBA" id="ARBA00022723"/>
    </source>
</evidence>
<keyword evidence="2" id="KW-0575">Peroxidase</keyword>